<dbReference type="Proteomes" id="UP000199541">
    <property type="component" value="Unassembled WGS sequence"/>
</dbReference>
<dbReference type="InterPro" id="IPR003660">
    <property type="entry name" value="HAMP_dom"/>
</dbReference>
<dbReference type="PROSITE" id="PS50885">
    <property type="entry name" value="HAMP"/>
    <property type="match status" value="1"/>
</dbReference>
<keyword evidence="8" id="KW-0067">ATP-binding</keyword>
<keyword evidence="7 11" id="KW-0418">Kinase</keyword>
<reference evidence="12 13" key="2">
    <citation type="submission" date="2016-10" db="EMBL/GenBank/DDBJ databases">
        <authorList>
            <person name="Varghese N."/>
            <person name="Submissions S."/>
        </authorList>
    </citation>
    <scope>NUCLEOTIDE SEQUENCE [LARGE SCALE GENOMIC DNA]</scope>
    <source>
        <strain evidence="12 13">DSM 24802</strain>
    </source>
</reference>
<dbReference type="GO" id="GO:0004673">
    <property type="term" value="F:protein histidine kinase activity"/>
    <property type="evidence" value="ECO:0007669"/>
    <property type="project" value="UniProtKB-EC"/>
</dbReference>
<dbReference type="GO" id="GO:0016020">
    <property type="term" value="C:membrane"/>
    <property type="evidence" value="ECO:0007669"/>
    <property type="project" value="UniProtKB-SubCell"/>
</dbReference>
<feature type="domain" description="HAMP" evidence="10">
    <location>
        <begin position="308"/>
        <end position="362"/>
    </location>
</feature>
<comment type="subcellular location">
    <subcellularLocation>
        <location evidence="2">Membrane</location>
    </subcellularLocation>
</comment>
<keyword evidence="13" id="KW-1185">Reference proteome</keyword>
<evidence type="ECO:0000259" key="10">
    <source>
        <dbReference type="PROSITE" id="PS50885"/>
    </source>
</evidence>
<dbReference type="Proteomes" id="UP000634647">
    <property type="component" value="Unassembled WGS sequence"/>
</dbReference>
<evidence type="ECO:0000256" key="7">
    <source>
        <dbReference type="ARBA" id="ARBA00022777"/>
    </source>
</evidence>
<dbReference type="InterPro" id="IPR036890">
    <property type="entry name" value="HATPase_C_sf"/>
</dbReference>
<evidence type="ECO:0000313" key="14">
    <source>
        <dbReference type="Proteomes" id="UP000634647"/>
    </source>
</evidence>
<feature type="region of interest" description="Disordered" evidence="9">
    <location>
        <begin position="579"/>
        <end position="612"/>
    </location>
</feature>
<evidence type="ECO:0000256" key="2">
    <source>
        <dbReference type="ARBA" id="ARBA00004370"/>
    </source>
</evidence>
<dbReference type="EC" id="2.7.13.3" evidence="3"/>
<name>A0AAN5A1H8_9RHOB</name>
<evidence type="ECO:0000313" key="12">
    <source>
        <dbReference type="EMBL" id="SDX41170.1"/>
    </source>
</evidence>
<accession>A0AAN5A1H8</accession>
<keyword evidence="4" id="KW-0597">Phosphoprotein</keyword>
<organism evidence="11 14">
    <name type="scientific">Allgaiera indica</name>
    <dbReference type="NCBI Taxonomy" id="765699"/>
    <lineage>
        <taxon>Bacteria</taxon>
        <taxon>Pseudomonadati</taxon>
        <taxon>Pseudomonadota</taxon>
        <taxon>Alphaproteobacteria</taxon>
        <taxon>Rhodobacterales</taxon>
        <taxon>Paracoccaceae</taxon>
        <taxon>Allgaiera</taxon>
    </lineage>
</organism>
<dbReference type="InterPro" id="IPR011495">
    <property type="entry name" value="Sig_transdc_His_kin_sub2_dim/P"/>
</dbReference>
<gene>
    <name evidence="11" type="ORF">GCM10008024_31500</name>
    <name evidence="12" type="ORF">SAMN05444006_11577</name>
</gene>
<evidence type="ECO:0000313" key="13">
    <source>
        <dbReference type="Proteomes" id="UP000199541"/>
    </source>
</evidence>
<proteinExistence type="predicted"/>
<evidence type="ECO:0000313" key="11">
    <source>
        <dbReference type="EMBL" id="GHE04401.1"/>
    </source>
</evidence>
<protein>
    <recommendedName>
        <fullName evidence="3">histidine kinase</fullName>
        <ecNumber evidence="3">2.7.13.3</ecNumber>
    </recommendedName>
</protein>
<dbReference type="PANTHER" id="PTHR41523:SF8">
    <property type="entry name" value="ETHYLENE RESPONSE SENSOR PROTEIN"/>
    <property type="match status" value="1"/>
</dbReference>
<dbReference type="GO" id="GO:0005524">
    <property type="term" value="F:ATP binding"/>
    <property type="evidence" value="ECO:0007669"/>
    <property type="project" value="UniProtKB-KW"/>
</dbReference>
<dbReference type="EMBL" id="FNOB01000015">
    <property type="protein sequence ID" value="SDX41170.1"/>
    <property type="molecule type" value="Genomic_DNA"/>
</dbReference>
<feature type="compositionally biased region" description="Low complexity" evidence="9">
    <location>
        <begin position="579"/>
        <end position="591"/>
    </location>
</feature>
<comment type="catalytic activity">
    <reaction evidence="1">
        <text>ATP + protein L-histidine = ADP + protein N-phospho-L-histidine.</text>
        <dbReference type="EC" id="2.7.13.3"/>
    </reaction>
</comment>
<reference evidence="11" key="1">
    <citation type="journal article" date="2014" name="Int. J. Syst. Evol. Microbiol.">
        <title>Complete genome sequence of Corynebacterium casei LMG S-19264T (=DSM 44701T), isolated from a smear-ripened cheese.</title>
        <authorList>
            <consortium name="US DOE Joint Genome Institute (JGI-PGF)"/>
            <person name="Walter F."/>
            <person name="Albersmeier A."/>
            <person name="Kalinowski J."/>
            <person name="Ruckert C."/>
        </authorList>
    </citation>
    <scope>NUCLEOTIDE SEQUENCE</scope>
    <source>
        <strain evidence="11">CGMCC 1.10859</strain>
    </source>
</reference>
<keyword evidence="5" id="KW-0808">Transferase</keyword>
<dbReference type="Gene3D" id="3.30.450.20">
    <property type="entry name" value="PAS domain"/>
    <property type="match status" value="2"/>
</dbReference>
<comment type="caution">
    <text evidence="11">The sequence shown here is derived from an EMBL/GenBank/DDBJ whole genome shotgun (WGS) entry which is preliminary data.</text>
</comment>
<dbReference type="RefSeq" id="WP_092164113.1">
    <property type="nucleotide sequence ID" value="NZ_BNAB01000016.1"/>
</dbReference>
<dbReference type="EMBL" id="BNAB01000016">
    <property type="protein sequence ID" value="GHE04401.1"/>
    <property type="molecule type" value="Genomic_DNA"/>
</dbReference>
<sequence>MSMAALRRLTGRLGFRITFLLALALLPLALLSAVQTISLASEAQSRAEAAILGDTVRLAAPVLQHLLRAQGAAATLASAIAKVDNDTARCSEILSRFAQANPLYSMVGYIPSDGLMTCSADGRTHDFANDPGFQDAISDPNPTFEVTPKGAVSDSAVLAVISPVTHRDGQRSGIISLAIPQHALEVSQAGIKTATGIPNSLRLFTFDSGGNMLTSTNGIKADQGYLPVDRSLKALAGHRSTAFTGRDALGRKRIFAVVPIVVNKLYALSSWPGDYGRGTGMLSQLPPIVLPALMAIVSLFAAWMAAERLVLRHIRRLRHAIRAFASGSRVVPVKGRGHAPLEIAEVEDSFERMTETILRDEADLEDAVHQKEVLLREVHHRIKNNLQLIASIMNLQMRREKSPEVKAIMKNLQDRVMSLATIHRGLYLTSGVSDVRADELLAGIVNQVLSISTTEERSFKVHTDIADILLTPDQAVPLSLLLTEALTNAMKYAGGSHDGAQPELEVTLAREAGTGAVLRLSNSLPGTGASPTAPLADEPSGFGSHLIRAFAQQLEGTVRTGIEDGRYLLELHFSVTPLSRGEASRSSAGAGVEPDPRPPGGLIPGVAPAKKV</sequence>
<dbReference type="GO" id="GO:0007165">
    <property type="term" value="P:signal transduction"/>
    <property type="evidence" value="ECO:0007669"/>
    <property type="project" value="InterPro"/>
</dbReference>
<evidence type="ECO:0000256" key="9">
    <source>
        <dbReference type="SAM" id="MobiDB-lite"/>
    </source>
</evidence>
<keyword evidence="6" id="KW-0547">Nucleotide-binding</keyword>
<dbReference type="Pfam" id="PF07568">
    <property type="entry name" value="HisKA_2"/>
    <property type="match status" value="1"/>
</dbReference>
<evidence type="ECO:0000256" key="1">
    <source>
        <dbReference type="ARBA" id="ARBA00000085"/>
    </source>
</evidence>
<evidence type="ECO:0000256" key="4">
    <source>
        <dbReference type="ARBA" id="ARBA00022553"/>
    </source>
</evidence>
<dbReference type="Gene3D" id="3.30.565.10">
    <property type="entry name" value="Histidine kinase-like ATPase, C-terminal domain"/>
    <property type="match status" value="1"/>
</dbReference>
<evidence type="ECO:0000256" key="6">
    <source>
        <dbReference type="ARBA" id="ARBA00022741"/>
    </source>
</evidence>
<evidence type="ECO:0000256" key="5">
    <source>
        <dbReference type="ARBA" id="ARBA00022679"/>
    </source>
</evidence>
<reference evidence="11" key="3">
    <citation type="submission" date="2023-06" db="EMBL/GenBank/DDBJ databases">
        <authorList>
            <person name="Sun Q."/>
            <person name="Zhou Y."/>
        </authorList>
    </citation>
    <scope>NUCLEOTIDE SEQUENCE</scope>
    <source>
        <strain evidence="11">CGMCC 1.10859</strain>
    </source>
</reference>
<evidence type="ECO:0000256" key="8">
    <source>
        <dbReference type="ARBA" id="ARBA00022840"/>
    </source>
</evidence>
<evidence type="ECO:0000256" key="3">
    <source>
        <dbReference type="ARBA" id="ARBA00012438"/>
    </source>
</evidence>
<dbReference type="AlphaFoldDB" id="A0AAN5A1H8"/>
<dbReference type="PANTHER" id="PTHR41523">
    <property type="entry name" value="TWO-COMPONENT SYSTEM SENSOR PROTEIN"/>
    <property type="match status" value="1"/>
</dbReference>
<dbReference type="CDD" id="cd06225">
    <property type="entry name" value="HAMP"/>
    <property type="match status" value="1"/>
</dbReference>